<gene>
    <name evidence="1" type="ORF">BDK92_6824</name>
</gene>
<organism evidence="1 2">
    <name type="scientific">Micromonospora pisi</name>
    <dbReference type="NCBI Taxonomy" id="589240"/>
    <lineage>
        <taxon>Bacteria</taxon>
        <taxon>Bacillati</taxon>
        <taxon>Actinomycetota</taxon>
        <taxon>Actinomycetes</taxon>
        <taxon>Micromonosporales</taxon>
        <taxon>Micromonosporaceae</taxon>
        <taxon>Micromonospora</taxon>
    </lineage>
</organism>
<reference evidence="1 2" key="1">
    <citation type="submission" date="2018-10" db="EMBL/GenBank/DDBJ databases">
        <title>Sequencing the genomes of 1000 actinobacteria strains.</title>
        <authorList>
            <person name="Klenk H.-P."/>
        </authorList>
    </citation>
    <scope>NUCLEOTIDE SEQUENCE [LARGE SCALE GENOMIC DNA]</scope>
    <source>
        <strain evidence="1 2">DSM 45175</strain>
    </source>
</reference>
<dbReference type="AlphaFoldDB" id="A0A495JTR2"/>
<dbReference type="EMBL" id="RBKT01000001">
    <property type="protein sequence ID" value="RKR92386.1"/>
    <property type="molecule type" value="Genomic_DNA"/>
</dbReference>
<evidence type="ECO:0008006" key="3">
    <source>
        <dbReference type="Google" id="ProtNLM"/>
    </source>
</evidence>
<dbReference type="Proteomes" id="UP000277671">
    <property type="component" value="Unassembled WGS sequence"/>
</dbReference>
<evidence type="ECO:0000313" key="2">
    <source>
        <dbReference type="Proteomes" id="UP000277671"/>
    </source>
</evidence>
<sequence length="139" mass="14787">MRHPSDPVPVRSDQRRWAAPTGCALTVCRGCCCGSTRKHPDVDHAGQVDQLRALVGTDHRVRITDDCLDACERSNVVVVHPSGAGRAAGARPVWFGFVLDDSAVDDIAAWVRAGGPGVAPLPDVLDLYVMPAPGPTARR</sequence>
<name>A0A495JTR2_9ACTN</name>
<dbReference type="RefSeq" id="WP_425462281.1">
    <property type="nucleotide sequence ID" value="NZ_RBKT01000001.1"/>
</dbReference>
<protein>
    <recommendedName>
        <fullName evidence="3">(2Fe-2S) ferredoxin</fullName>
    </recommendedName>
</protein>
<keyword evidence="2" id="KW-1185">Reference proteome</keyword>
<comment type="caution">
    <text evidence="1">The sequence shown here is derived from an EMBL/GenBank/DDBJ whole genome shotgun (WGS) entry which is preliminary data.</text>
</comment>
<accession>A0A495JTR2</accession>
<evidence type="ECO:0000313" key="1">
    <source>
        <dbReference type="EMBL" id="RKR92386.1"/>
    </source>
</evidence>
<proteinExistence type="predicted"/>